<keyword evidence="2" id="KW-1185">Reference proteome</keyword>
<dbReference type="AlphaFoldDB" id="A0A1W0E5G6"/>
<proteinExistence type="predicted"/>
<sequence>MEKENFTSEICSHEETDGFFCINCGIEVKSDNFYYEKYTKYNKTELKGKFIIKNSKNLIKKSIKQLLVNFKLEKYTEDIFTMCNLTKFKNRINFENKVLLLLYNICIRNGEAINITDIIEYSSLKKHKFLLIYRNTFDYIPTDEQSLHNTFLRATLYIKKTYNLSSTIDFDNFKILSKEFPNINKLKLAICSCLLNSKEKLSLEAKKYLRECKSIKYKIQNKTQQFNR</sequence>
<name>A0A1W0E5G6_9MICR</name>
<dbReference type="EMBL" id="MNPJ01000019">
    <property type="protein sequence ID" value="OQS54483.1"/>
    <property type="molecule type" value="Genomic_DNA"/>
</dbReference>
<protein>
    <submittedName>
        <fullName evidence="1">Uncharacterized protein</fullName>
    </submittedName>
</protein>
<organism evidence="1 2">
    <name type="scientific">Ecytonucleospora hepatopenaei</name>
    <dbReference type="NCBI Taxonomy" id="646526"/>
    <lineage>
        <taxon>Eukaryota</taxon>
        <taxon>Fungi</taxon>
        <taxon>Fungi incertae sedis</taxon>
        <taxon>Microsporidia</taxon>
        <taxon>Enterocytozoonidae</taxon>
        <taxon>Ecytonucleospora</taxon>
    </lineage>
</organism>
<comment type="caution">
    <text evidence="1">The sequence shown here is derived from an EMBL/GenBank/DDBJ whole genome shotgun (WGS) entry which is preliminary data.</text>
</comment>
<evidence type="ECO:0000313" key="1">
    <source>
        <dbReference type="EMBL" id="OQS54483.1"/>
    </source>
</evidence>
<dbReference type="VEuPathDB" id="MicrosporidiaDB:EHP00_1052"/>
<accession>A0A1W0E5G6</accession>
<evidence type="ECO:0000313" key="2">
    <source>
        <dbReference type="Proteomes" id="UP000192758"/>
    </source>
</evidence>
<reference evidence="1 2" key="1">
    <citation type="journal article" date="2017" name="Environ. Microbiol.">
        <title>Decay of the glycolytic pathway and adaptation to intranuclear parasitism within Enterocytozoonidae microsporidia.</title>
        <authorList>
            <person name="Wiredu Boakye D."/>
            <person name="Jaroenlak P."/>
            <person name="Prachumwat A."/>
            <person name="Williams T.A."/>
            <person name="Bateman K.S."/>
            <person name="Itsathitphaisarn O."/>
            <person name="Sritunyalucksana K."/>
            <person name="Paszkiewicz K.H."/>
            <person name="Moore K.A."/>
            <person name="Stentiford G.D."/>
            <person name="Williams B.A."/>
        </authorList>
    </citation>
    <scope>NUCLEOTIDE SEQUENCE [LARGE SCALE GENOMIC DNA]</scope>
    <source>
        <strain evidence="1 2">TH1</strain>
    </source>
</reference>
<gene>
    <name evidence="1" type="ORF">EHP00_1052</name>
</gene>
<dbReference type="OrthoDB" id="10646930at2759"/>
<dbReference type="Proteomes" id="UP000192758">
    <property type="component" value="Unassembled WGS sequence"/>
</dbReference>